<organism evidence="2 3">
    <name type="scientific">Tetrapyrgos nigripes</name>
    <dbReference type="NCBI Taxonomy" id="182062"/>
    <lineage>
        <taxon>Eukaryota</taxon>
        <taxon>Fungi</taxon>
        <taxon>Dikarya</taxon>
        <taxon>Basidiomycota</taxon>
        <taxon>Agaricomycotina</taxon>
        <taxon>Agaricomycetes</taxon>
        <taxon>Agaricomycetidae</taxon>
        <taxon>Agaricales</taxon>
        <taxon>Marasmiineae</taxon>
        <taxon>Marasmiaceae</taxon>
        <taxon>Tetrapyrgos</taxon>
    </lineage>
</organism>
<protein>
    <recommendedName>
        <fullName evidence="4">Ricin B lectin domain-containing protein</fullName>
    </recommendedName>
</protein>
<dbReference type="PROSITE" id="PS50231">
    <property type="entry name" value="RICIN_B_LECTIN"/>
    <property type="match status" value="1"/>
</dbReference>
<evidence type="ECO:0008006" key="4">
    <source>
        <dbReference type="Google" id="ProtNLM"/>
    </source>
</evidence>
<proteinExistence type="predicted"/>
<dbReference type="EMBL" id="JAACJM010000068">
    <property type="protein sequence ID" value="KAF5352021.1"/>
    <property type="molecule type" value="Genomic_DNA"/>
</dbReference>
<evidence type="ECO:0000313" key="2">
    <source>
        <dbReference type="EMBL" id="KAF5352021.1"/>
    </source>
</evidence>
<gene>
    <name evidence="2" type="ORF">D9758_009412</name>
</gene>
<comment type="caution">
    <text evidence="2">The sequence shown here is derived from an EMBL/GenBank/DDBJ whole genome shotgun (WGS) entry which is preliminary data.</text>
</comment>
<name>A0A8H5D3I0_9AGAR</name>
<feature type="signal peptide" evidence="1">
    <location>
        <begin position="1"/>
        <end position="24"/>
    </location>
</feature>
<dbReference type="Gene3D" id="2.80.10.50">
    <property type="match status" value="1"/>
</dbReference>
<evidence type="ECO:0000313" key="3">
    <source>
        <dbReference type="Proteomes" id="UP000559256"/>
    </source>
</evidence>
<evidence type="ECO:0000256" key="1">
    <source>
        <dbReference type="SAM" id="SignalP"/>
    </source>
</evidence>
<keyword evidence="3" id="KW-1185">Reference proteome</keyword>
<dbReference type="OrthoDB" id="3106532at2759"/>
<dbReference type="Proteomes" id="UP000559256">
    <property type="component" value="Unassembled WGS sequence"/>
</dbReference>
<dbReference type="SUPFAM" id="SSF50370">
    <property type="entry name" value="Ricin B-like lectins"/>
    <property type="match status" value="1"/>
</dbReference>
<accession>A0A8H5D3I0</accession>
<feature type="chain" id="PRO_5034378082" description="Ricin B lectin domain-containing protein" evidence="1">
    <location>
        <begin position="25"/>
        <end position="177"/>
    </location>
</feature>
<sequence>MSSSFIRLVSSLSILVAAVSTVSAQCTLPGVSSASIINSANSNLEWGVTSPSPSSGIVSSSFRGLSAQDWQITLNGDFAPVFIIRDISNQDLVISSPNGQDLELQSSQGLEAGGAIAQTWRIRCNTCNTGGAIGDGCVFEALGPNQNRCAEIGGSSGAPIRIADCDKSERQSFTVLA</sequence>
<dbReference type="InterPro" id="IPR035992">
    <property type="entry name" value="Ricin_B-like_lectins"/>
</dbReference>
<keyword evidence="1" id="KW-0732">Signal</keyword>
<dbReference type="AlphaFoldDB" id="A0A8H5D3I0"/>
<reference evidence="2 3" key="1">
    <citation type="journal article" date="2020" name="ISME J.">
        <title>Uncovering the hidden diversity of litter-decomposition mechanisms in mushroom-forming fungi.</title>
        <authorList>
            <person name="Floudas D."/>
            <person name="Bentzer J."/>
            <person name="Ahren D."/>
            <person name="Johansson T."/>
            <person name="Persson P."/>
            <person name="Tunlid A."/>
        </authorList>
    </citation>
    <scope>NUCLEOTIDE SEQUENCE [LARGE SCALE GENOMIC DNA]</scope>
    <source>
        <strain evidence="2 3">CBS 291.85</strain>
    </source>
</reference>